<comment type="catalytic activity">
    <reaction evidence="7">
        <text>acetate + ATP = acetyl phosphate + ADP</text>
        <dbReference type="Rhea" id="RHEA:11352"/>
        <dbReference type="ChEBI" id="CHEBI:22191"/>
        <dbReference type="ChEBI" id="CHEBI:30089"/>
        <dbReference type="ChEBI" id="CHEBI:30616"/>
        <dbReference type="ChEBI" id="CHEBI:456216"/>
        <dbReference type="EC" id="2.7.2.1"/>
    </reaction>
</comment>
<comment type="cofactor">
    <cofactor evidence="7">
        <name>Mg(2+)</name>
        <dbReference type="ChEBI" id="CHEBI:18420"/>
    </cofactor>
    <cofactor evidence="7">
        <name>Mn(2+)</name>
        <dbReference type="ChEBI" id="CHEBI:29035"/>
    </cofactor>
    <text evidence="7">Mg(2+). Can also accept Mn(2+).</text>
</comment>
<keyword evidence="10" id="KW-1185">Reference proteome</keyword>
<feature type="site" description="Transition state stabilizer" evidence="7">
    <location>
        <position position="295"/>
    </location>
</feature>
<dbReference type="PATRIC" id="fig|1297617.4.peg.1071"/>
<evidence type="ECO:0000256" key="4">
    <source>
        <dbReference type="ARBA" id="ARBA00022741"/>
    </source>
</evidence>
<dbReference type="PROSITE" id="PS01075">
    <property type="entry name" value="ACETATE_KINASE_1"/>
    <property type="match status" value="1"/>
</dbReference>
<dbReference type="NCBIfam" id="TIGR00016">
    <property type="entry name" value="ackA"/>
    <property type="match status" value="1"/>
</dbReference>
<sequence length="455" mass="49513">MFMAGTSRRKKFDFFRNNGLFFSSEWSTIIIAILAEHTPSIKAEPNFFKERDTIMKVLVINAGSSSLKYQLMVPETKEVLAKGLCERIGIDGRLTHKVPATDGKYEFNIPMPTHAEAIQAVLDALTSPEHGVIKSMSEIDAVGHRVVHGGEKFACSVLIDDAVMAALEECIPLAPLHNPANITGIQACQKVMPGVPMVGVFDTAFHQTMPPRAFMYAIPYEYYEKDHVRRYGFHGTSHLYVSRRAADMLGRPIEELKIVTCHLGNGSSICAIDGGKSIETSMGFTPLDGVPMGTRSGAVDPSIIEFLMHTHSLTIDEVMNILNKKSGVLGVFGVSSDFRDLEKAAEEGNERAKLAIDMFCYKVTKRIASASATMGGVDAVVFTAGVGENSAELREQIVSSLGFMGIKIDPEKNKVRGEETDISAADATVHTLLIPTNEELVIATDTAEIVSKLGK</sequence>
<dbReference type="eggNOG" id="COG0282">
    <property type="taxonomic scope" value="Bacteria"/>
</dbReference>
<dbReference type="PRINTS" id="PR00471">
    <property type="entry name" value="ACETATEKNASE"/>
</dbReference>
<dbReference type="Gene3D" id="3.30.420.40">
    <property type="match status" value="2"/>
</dbReference>
<dbReference type="InterPro" id="IPR023865">
    <property type="entry name" value="Aliphatic_acid_kinase_CS"/>
</dbReference>
<evidence type="ECO:0000256" key="8">
    <source>
        <dbReference type="RuleBase" id="RU003835"/>
    </source>
</evidence>
<keyword evidence="4 7" id="KW-0547">Nucleotide-binding</keyword>
<dbReference type="CDD" id="cd24010">
    <property type="entry name" value="ASKHA_NBD_AcK_PK"/>
    <property type="match status" value="1"/>
</dbReference>
<feature type="binding site" evidence="7">
    <location>
        <begin position="262"/>
        <end position="266"/>
    </location>
    <ligand>
        <name>ATP</name>
        <dbReference type="ChEBI" id="CHEBI:30616"/>
    </ligand>
</feature>
<evidence type="ECO:0000256" key="1">
    <source>
        <dbReference type="ARBA" id="ARBA00008748"/>
    </source>
</evidence>
<feature type="binding site" evidence="7">
    <location>
        <position position="68"/>
    </location>
    <ligand>
        <name>ATP</name>
        <dbReference type="ChEBI" id="CHEBI:30616"/>
    </ligand>
</feature>
<evidence type="ECO:0000256" key="7">
    <source>
        <dbReference type="HAMAP-Rule" id="MF_00020"/>
    </source>
</evidence>
<dbReference type="PROSITE" id="PS01076">
    <property type="entry name" value="ACETATE_KINASE_2"/>
    <property type="match status" value="1"/>
</dbReference>
<dbReference type="EC" id="2.7.2.1" evidence="7"/>
<feature type="binding site" evidence="7">
    <location>
        <position position="145"/>
    </location>
    <ligand>
        <name>substrate</name>
    </ligand>
</feature>
<evidence type="ECO:0000313" key="10">
    <source>
        <dbReference type="Proteomes" id="UP000064844"/>
    </source>
</evidence>
<reference evidence="9 10" key="1">
    <citation type="journal article" date="2015" name="Nat. Commun.">
        <title>Production of butyrate from lysine and the Amadori product fructoselysine by a human gut commensal.</title>
        <authorList>
            <person name="Bui T.P."/>
            <person name="Ritari J."/>
            <person name="Boeren S."/>
            <person name="de Waard P."/>
            <person name="Plugge C.M."/>
            <person name="de Vos W.M."/>
        </authorList>
    </citation>
    <scope>NUCLEOTIDE SEQUENCE [LARGE SCALE GENOMIC DNA]</scope>
    <source>
        <strain evidence="9 10">AF211</strain>
    </source>
</reference>
<feature type="binding site" evidence="7">
    <location>
        <position position="438"/>
    </location>
    <ligand>
        <name>Mg(2+)</name>
        <dbReference type="ChEBI" id="CHEBI:18420"/>
    </ligand>
</feature>
<comment type="subunit">
    <text evidence="7">Homodimer.</text>
</comment>
<dbReference type="GO" id="GO:0008776">
    <property type="term" value="F:acetate kinase activity"/>
    <property type="evidence" value="ECO:0007669"/>
    <property type="project" value="UniProtKB-UniRule"/>
</dbReference>
<dbReference type="UniPathway" id="UPA00340">
    <property type="reaction ID" value="UER00458"/>
</dbReference>
<comment type="subcellular location">
    <subcellularLocation>
        <location evidence="7">Cytoplasm</location>
    </subcellularLocation>
</comment>
<evidence type="ECO:0000256" key="6">
    <source>
        <dbReference type="ARBA" id="ARBA00022840"/>
    </source>
</evidence>
<reference evidence="10" key="2">
    <citation type="submission" date="2015-04" db="EMBL/GenBank/DDBJ databases">
        <title>A butyrogenic pathway from the amino acid lysine in a human gut commensal.</title>
        <authorList>
            <person name="de Vos W.M."/>
            <person name="Bui N.T.P."/>
            <person name="Plugge C.M."/>
            <person name="Ritari J."/>
        </authorList>
    </citation>
    <scope>NUCLEOTIDE SEQUENCE [LARGE SCALE GENOMIC DNA]</scope>
    <source>
        <strain evidence="10">AF211</strain>
    </source>
</reference>
<feature type="site" description="Transition state stabilizer" evidence="7">
    <location>
        <position position="234"/>
    </location>
</feature>
<keyword evidence="6 7" id="KW-0067">ATP-binding</keyword>
<dbReference type="PANTHER" id="PTHR21060:SF15">
    <property type="entry name" value="ACETATE KINASE-RELATED"/>
    <property type="match status" value="1"/>
</dbReference>
<dbReference type="GO" id="GO:0006083">
    <property type="term" value="P:acetate metabolic process"/>
    <property type="evidence" value="ECO:0007669"/>
    <property type="project" value="TreeGrafter"/>
</dbReference>
<feature type="binding site" evidence="7">
    <location>
        <begin position="385"/>
        <end position="389"/>
    </location>
    <ligand>
        <name>ATP</name>
        <dbReference type="ChEBI" id="CHEBI:30616"/>
    </ligand>
</feature>
<dbReference type="AlphaFoldDB" id="A0A0S2W279"/>
<dbReference type="InterPro" id="IPR004372">
    <property type="entry name" value="Ac/propionate_kinase"/>
</dbReference>
<evidence type="ECO:0000256" key="3">
    <source>
        <dbReference type="ARBA" id="ARBA00022679"/>
    </source>
</evidence>
<feature type="binding site" evidence="7">
    <location>
        <begin position="337"/>
        <end position="339"/>
    </location>
    <ligand>
        <name>ATP</name>
        <dbReference type="ChEBI" id="CHEBI:30616"/>
    </ligand>
</feature>
<dbReference type="EMBL" id="CP011307">
    <property type="protein sequence ID" value="ALP93445.1"/>
    <property type="molecule type" value="Genomic_DNA"/>
</dbReference>
<protein>
    <recommendedName>
        <fullName evidence="7">Acetate kinase</fullName>
        <ecNumber evidence="7">2.7.2.1</ecNumber>
    </recommendedName>
    <alternativeName>
        <fullName evidence="7">Acetokinase</fullName>
    </alternativeName>
</protein>
<feature type="active site" description="Proton donor/acceptor" evidence="7">
    <location>
        <position position="202"/>
    </location>
</feature>
<keyword evidence="2 7" id="KW-0963">Cytoplasm</keyword>
<dbReference type="GO" id="GO:0005524">
    <property type="term" value="F:ATP binding"/>
    <property type="evidence" value="ECO:0007669"/>
    <property type="project" value="UniProtKB-KW"/>
</dbReference>
<proteinExistence type="inferred from homology"/>
<name>A0A0S2W279_9FIRM</name>
<accession>A0A0S2W279</accession>
<dbReference type="InterPro" id="IPR043129">
    <property type="entry name" value="ATPase_NBD"/>
</dbReference>
<dbReference type="GO" id="GO:0000287">
    <property type="term" value="F:magnesium ion binding"/>
    <property type="evidence" value="ECO:0007669"/>
    <property type="project" value="UniProtKB-UniRule"/>
</dbReference>
<evidence type="ECO:0000256" key="5">
    <source>
        <dbReference type="ARBA" id="ARBA00022777"/>
    </source>
</evidence>
<dbReference type="PANTHER" id="PTHR21060">
    <property type="entry name" value="ACETATE KINASE"/>
    <property type="match status" value="1"/>
</dbReference>
<keyword evidence="3 7" id="KW-0808">Transferase</keyword>
<comment type="similarity">
    <text evidence="1 7 8">Belongs to the acetokinase family.</text>
</comment>
<dbReference type="STRING" id="1297617.IB211_01052c"/>
<dbReference type="GO" id="GO:0006085">
    <property type="term" value="P:acetyl-CoA biosynthetic process"/>
    <property type="evidence" value="ECO:0007669"/>
    <property type="project" value="UniProtKB-UniRule"/>
</dbReference>
<dbReference type="GO" id="GO:0005737">
    <property type="term" value="C:cytoplasm"/>
    <property type="evidence" value="ECO:0007669"/>
    <property type="project" value="UniProtKB-SubCell"/>
</dbReference>
<dbReference type="Pfam" id="PF00871">
    <property type="entry name" value="Acetate_kinase"/>
    <property type="match status" value="1"/>
</dbReference>
<comment type="function">
    <text evidence="7">Catalyzes the formation of acetyl phosphate from acetate and ATP. Can also catalyze the reverse reaction.</text>
</comment>
<keyword evidence="7" id="KW-0479">Metal-binding</keyword>
<keyword evidence="7" id="KW-0460">Magnesium</keyword>
<organism evidence="9 10">
    <name type="scientific">Intestinimonas butyriciproducens</name>
    <dbReference type="NCBI Taxonomy" id="1297617"/>
    <lineage>
        <taxon>Bacteria</taxon>
        <taxon>Bacillati</taxon>
        <taxon>Bacillota</taxon>
        <taxon>Clostridia</taxon>
        <taxon>Eubacteriales</taxon>
        <taxon>Intestinimonas</taxon>
    </lineage>
</organism>
<dbReference type="InterPro" id="IPR000890">
    <property type="entry name" value="Aliphatic_acid_kin_short-chain"/>
</dbReference>
<dbReference type="KEGG" id="ibu:IB211_01052c"/>
<feature type="binding site" evidence="7">
    <location>
        <position position="61"/>
    </location>
    <ligand>
        <name>Mg(2+)</name>
        <dbReference type="ChEBI" id="CHEBI:18420"/>
    </ligand>
</feature>
<dbReference type="SUPFAM" id="SSF53067">
    <property type="entry name" value="Actin-like ATPase domain"/>
    <property type="match status" value="2"/>
</dbReference>
<gene>
    <name evidence="7" type="primary">ackA</name>
    <name evidence="9" type="ORF">IB211_01052c</name>
</gene>
<keyword evidence="5 7" id="KW-0418">Kinase</keyword>
<comment type="pathway">
    <text evidence="7">Metabolic intermediate biosynthesis; acetyl-CoA biosynthesis; acetyl-CoA from acetate: step 1/2.</text>
</comment>
<evidence type="ECO:0000313" key="9">
    <source>
        <dbReference type="EMBL" id="ALP93445.1"/>
    </source>
</evidence>
<dbReference type="HAMAP" id="MF_00020">
    <property type="entry name" value="Acetate_kinase"/>
    <property type="match status" value="1"/>
</dbReference>
<evidence type="ECO:0000256" key="2">
    <source>
        <dbReference type="ARBA" id="ARBA00022490"/>
    </source>
</evidence>
<dbReference type="Proteomes" id="UP000064844">
    <property type="component" value="Chromosome"/>
</dbReference>